<dbReference type="Proteomes" id="UP000311382">
    <property type="component" value="Unassembled WGS sequence"/>
</dbReference>
<feature type="binding site" evidence="9">
    <location>
        <begin position="130"/>
        <end position="135"/>
    </location>
    <ligand>
        <name>ATP</name>
        <dbReference type="ChEBI" id="CHEBI:30616"/>
    </ligand>
</feature>
<protein>
    <recommendedName>
        <fullName evidence="16">Ubiquitin-activating enzyme E1-like</fullName>
    </recommendedName>
</protein>
<evidence type="ECO:0000256" key="10">
    <source>
        <dbReference type="PIRSR" id="PIRSR039133-3"/>
    </source>
</evidence>
<evidence type="ECO:0000256" key="7">
    <source>
        <dbReference type="ARBA" id="ARBA00022840"/>
    </source>
</evidence>
<reference evidence="14 15" key="1">
    <citation type="submission" date="2019-03" db="EMBL/GenBank/DDBJ databases">
        <title>Rhodosporidium diobovatum UCD-FST 08-225 genome sequencing, assembly, and annotation.</title>
        <authorList>
            <person name="Fakankun I.U."/>
            <person name="Fristensky B."/>
            <person name="Levin D.B."/>
        </authorList>
    </citation>
    <scope>NUCLEOTIDE SEQUENCE [LARGE SCALE GENOMIC DNA]</scope>
    <source>
        <strain evidence="14 15">UCD-FST 08-225</strain>
    </source>
</reference>
<evidence type="ECO:0000256" key="4">
    <source>
        <dbReference type="ARBA" id="ARBA00022741"/>
    </source>
</evidence>
<evidence type="ECO:0000259" key="12">
    <source>
        <dbReference type="Pfam" id="PF00899"/>
    </source>
</evidence>
<dbReference type="EMBL" id="SOZI01000007">
    <property type="protein sequence ID" value="TNY23846.1"/>
    <property type="molecule type" value="Genomic_DNA"/>
</dbReference>
<gene>
    <name evidence="14" type="ORF">DMC30DRAFT_420737</name>
</gene>
<dbReference type="AlphaFoldDB" id="A0A5C5G5U2"/>
<dbReference type="PANTHER" id="PTHR10953">
    <property type="entry name" value="UBIQUITIN-ACTIVATING ENZYME E1"/>
    <property type="match status" value="1"/>
</dbReference>
<organism evidence="14 15">
    <name type="scientific">Rhodotorula diobovata</name>
    <dbReference type="NCBI Taxonomy" id="5288"/>
    <lineage>
        <taxon>Eukaryota</taxon>
        <taxon>Fungi</taxon>
        <taxon>Dikarya</taxon>
        <taxon>Basidiomycota</taxon>
        <taxon>Pucciniomycotina</taxon>
        <taxon>Microbotryomycetes</taxon>
        <taxon>Sporidiobolales</taxon>
        <taxon>Sporidiobolaceae</taxon>
        <taxon>Rhodotorula</taxon>
    </lineage>
</organism>
<feature type="domain" description="THIF-type NAD/FAD binding fold" evidence="12">
    <location>
        <begin position="14"/>
        <end position="464"/>
    </location>
</feature>
<dbReference type="InterPro" id="IPR023318">
    <property type="entry name" value="Ub_act_enz_dom_a_sf"/>
</dbReference>
<evidence type="ECO:0000313" key="14">
    <source>
        <dbReference type="EMBL" id="TNY23846.1"/>
    </source>
</evidence>
<feature type="binding site" evidence="9">
    <location>
        <position position="61"/>
    </location>
    <ligand>
        <name>ATP</name>
        <dbReference type="ChEBI" id="CHEBI:30616"/>
    </ligand>
</feature>
<feature type="binding site" evidence="10">
    <location>
        <position position="467"/>
    </location>
    <ligand>
        <name>Zn(2+)</name>
        <dbReference type="ChEBI" id="CHEBI:29105"/>
    </ligand>
</feature>
<dbReference type="STRING" id="5288.A0A5C5G5U2"/>
<sequence>MSPPTARYKHTEAILGNDLFHKVANARILVVGAGGIGCELIKNLVMSGFASGDKGLIEVLDLDTIDLSNLNRQFLFQKQHVKRPKAVVARETALKFNPHVHVTALHRNIKDEEYTVDYFKGFDFVMNALDNLDARRHVNKMCLAADVPLLESGTSGYVGQVQPIKRETTECFDCTGKPVPKTFAVCTIRSTPSTAHHCIAWAKSYLFPQLFGADDEADQQELDDAEKNGENVDEIQNLRQEAKAVRELRATLNSEGAARRVFDKVYIADIERLLKMEDMWAHRKPPRPLSWDQLSAPAAAAAEEEERTPAAASGAAPTGNGTAKGVKSKEDEARIDSQKKLSVRDSFALFVDAVTRLSARFDPQGEPLAFDKDDDDTLDFVVGAANLRAAAFEIESQTKFQVKEYAGNIIPAIATTNAIIAAALVHQALNVLRGSWPRARTIWLNRTAARVFDVSPLSAPNPHCAVCRVAYVPTRITPDVTLGEFVRELVGEGKAVGFGGVVTVQEGTRLVWESDDFEDNGERTMHELGMGEGKFVTVTDDDEPHWPVQFCIASYLPPGTTPRIQPTLSSL</sequence>
<proteinExistence type="inferred from homology"/>
<accession>A0A5C5G5U2</accession>
<dbReference type="InterPro" id="IPR035985">
    <property type="entry name" value="Ubiquitin-activating_enz"/>
</dbReference>
<evidence type="ECO:0000256" key="5">
    <source>
        <dbReference type="ARBA" id="ARBA00022786"/>
    </source>
</evidence>
<keyword evidence="4 9" id="KW-0547">Nucleotide-binding</keyword>
<dbReference type="InterPro" id="IPR030661">
    <property type="entry name" value="Uba2"/>
</dbReference>
<evidence type="ECO:0000259" key="13">
    <source>
        <dbReference type="Pfam" id="PF10585"/>
    </source>
</evidence>
<dbReference type="Gene3D" id="1.10.10.520">
    <property type="entry name" value="Ubiquitin activating enzymes (Uba3). Chain: B, domain 2"/>
    <property type="match status" value="1"/>
</dbReference>
<evidence type="ECO:0000256" key="1">
    <source>
        <dbReference type="ARBA" id="ARBA00004718"/>
    </source>
</evidence>
<dbReference type="GO" id="GO:0005737">
    <property type="term" value="C:cytoplasm"/>
    <property type="evidence" value="ECO:0007669"/>
    <property type="project" value="TreeGrafter"/>
</dbReference>
<dbReference type="UniPathway" id="UPA00886"/>
<dbReference type="InterPro" id="IPR019572">
    <property type="entry name" value="UBA_E1_SCCH"/>
</dbReference>
<feature type="binding site" evidence="9">
    <location>
        <begin position="69"/>
        <end position="72"/>
    </location>
    <ligand>
        <name>ATP</name>
        <dbReference type="ChEBI" id="CHEBI:30616"/>
    </ligand>
</feature>
<dbReference type="GO" id="GO:0046872">
    <property type="term" value="F:metal ion binding"/>
    <property type="evidence" value="ECO:0007669"/>
    <property type="project" value="UniProtKB-KW"/>
</dbReference>
<keyword evidence="6 10" id="KW-0862">Zinc</keyword>
<feature type="binding site" evidence="9">
    <location>
        <position position="85"/>
    </location>
    <ligand>
        <name>ATP</name>
        <dbReference type="ChEBI" id="CHEBI:30616"/>
    </ligand>
</feature>
<dbReference type="InterPro" id="IPR000594">
    <property type="entry name" value="ThiF_NAD_FAD-bd"/>
</dbReference>
<comment type="similarity">
    <text evidence="2">Belongs to the ubiquitin-activating E1 family.</text>
</comment>
<dbReference type="GO" id="GO:0019948">
    <property type="term" value="F:SUMO activating enzyme activity"/>
    <property type="evidence" value="ECO:0007669"/>
    <property type="project" value="InterPro"/>
</dbReference>
<feature type="binding site" evidence="10">
    <location>
        <position position="464"/>
    </location>
    <ligand>
        <name>Zn(2+)</name>
        <dbReference type="ChEBI" id="CHEBI:29105"/>
    </ligand>
</feature>
<dbReference type="PIRSF" id="PIRSF039133">
    <property type="entry name" value="SUMO_E1B"/>
    <property type="match status" value="1"/>
</dbReference>
<comment type="pathway">
    <text evidence="1">Protein modification; protein sumoylation.</text>
</comment>
<dbReference type="PANTHER" id="PTHR10953:SF5">
    <property type="entry name" value="SUMO-ACTIVATING ENZYME SUBUNIT 2"/>
    <property type="match status" value="1"/>
</dbReference>
<feature type="compositionally biased region" description="Low complexity" evidence="11">
    <location>
        <begin position="309"/>
        <end position="323"/>
    </location>
</feature>
<evidence type="ECO:0000256" key="9">
    <source>
        <dbReference type="PIRSR" id="PIRSR039133-2"/>
    </source>
</evidence>
<dbReference type="FunFam" id="1.10.10.520:FF:000011">
    <property type="entry name" value="Ubiquitin-activating enzyme E1-like"/>
    <property type="match status" value="1"/>
</dbReference>
<feature type="active site" description="Glycyl thioester intermediate" evidence="8">
    <location>
        <position position="186"/>
    </location>
</feature>
<evidence type="ECO:0008006" key="16">
    <source>
        <dbReference type="Google" id="ProtNLM"/>
    </source>
</evidence>
<feature type="binding site" evidence="9">
    <location>
        <begin position="32"/>
        <end position="37"/>
    </location>
    <ligand>
        <name>ATP</name>
        <dbReference type="ChEBI" id="CHEBI:30616"/>
    </ligand>
</feature>
<feature type="non-terminal residue" evidence="14">
    <location>
        <position position="571"/>
    </location>
</feature>
<evidence type="ECO:0000256" key="2">
    <source>
        <dbReference type="ARBA" id="ARBA00005673"/>
    </source>
</evidence>
<keyword evidence="5" id="KW-0833">Ubl conjugation pathway</keyword>
<feature type="binding site" evidence="10">
    <location>
        <position position="171"/>
    </location>
    <ligand>
        <name>Zn(2+)</name>
        <dbReference type="ChEBI" id="CHEBI:29105"/>
    </ligand>
</feature>
<evidence type="ECO:0000313" key="15">
    <source>
        <dbReference type="Proteomes" id="UP000311382"/>
    </source>
</evidence>
<keyword evidence="7 9" id="KW-0067">ATP-binding</keyword>
<dbReference type="InterPro" id="IPR045886">
    <property type="entry name" value="ThiF/MoeB/HesA"/>
</dbReference>
<dbReference type="Pfam" id="PF00899">
    <property type="entry name" value="ThiF"/>
    <property type="match status" value="1"/>
</dbReference>
<comment type="caution">
    <text evidence="14">The sequence shown here is derived from an EMBL/GenBank/DDBJ whole genome shotgun (WGS) entry which is preliminary data.</text>
</comment>
<evidence type="ECO:0000256" key="3">
    <source>
        <dbReference type="ARBA" id="ARBA00022723"/>
    </source>
</evidence>
<dbReference type="Gene3D" id="3.10.290.20">
    <property type="entry name" value="Ubiquitin-like 2 activating enzyme e1b. Chain: B, domain 3"/>
    <property type="match status" value="1"/>
</dbReference>
<keyword evidence="15" id="KW-1185">Reference proteome</keyword>
<dbReference type="Gene3D" id="3.50.50.80">
    <property type="entry name" value="Ubiquitin-activating enzyme E1, inactive adenylation domain, subdomain 1"/>
    <property type="match status" value="1"/>
</dbReference>
<dbReference type="FunFam" id="3.50.50.80:FF:000002">
    <property type="entry name" value="SUMO-activating enzyme subunit 2"/>
    <property type="match status" value="1"/>
</dbReference>
<evidence type="ECO:0000256" key="8">
    <source>
        <dbReference type="PIRSR" id="PIRSR039133-1"/>
    </source>
</evidence>
<dbReference type="Pfam" id="PF10585">
    <property type="entry name" value="UBA_E1_SCCH"/>
    <property type="match status" value="1"/>
</dbReference>
<evidence type="ECO:0000256" key="11">
    <source>
        <dbReference type="SAM" id="MobiDB-lite"/>
    </source>
</evidence>
<feature type="compositionally biased region" description="Basic and acidic residues" evidence="11">
    <location>
        <begin position="327"/>
        <end position="337"/>
    </location>
</feature>
<dbReference type="SUPFAM" id="SSF69572">
    <property type="entry name" value="Activating enzymes of the ubiquitin-like proteins"/>
    <property type="match status" value="1"/>
</dbReference>
<dbReference type="GO" id="GO:0005524">
    <property type="term" value="F:ATP binding"/>
    <property type="evidence" value="ECO:0007669"/>
    <property type="project" value="UniProtKB-KW"/>
</dbReference>
<feature type="region of interest" description="Disordered" evidence="11">
    <location>
        <begin position="285"/>
        <end position="337"/>
    </location>
</feature>
<name>A0A5C5G5U2_9BASI</name>
<keyword evidence="3 10" id="KW-0479">Metal-binding</keyword>
<dbReference type="InterPro" id="IPR042449">
    <property type="entry name" value="Ub-E1_IAD_1"/>
</dbReference>
<feature type="domain" description="Ubiquitin-activating enzyme SCCH" evidence="13">
    <location>
        <begin position="325"/>
        <end position="403"/>
    </location>
</feature>
<evidence type="ECO:0000256" key="6">
    <source>
        <dbReference type="ARBA" id="ARBA00022833"/>
    </source>
</evidence>
<dbReference type="GO" id="GO:0016925">
    <property type="term" value="P:protein sumoylation"/>
    <property type="evidence" value="ECO:0007669"/>
    <property type="project" value="UniProtKB-UniPathway"/>
</dbReference>
<dbReference type="GO" id="GO:0031510">
    <property type="term" value="C:SUMO activating enzyme complex"/>
    <property type="evidence" value="ECO:0007669"/>
    <property type="project" value="TreeGrafter"/>
</dbReference>
<dbReference type="OrthoDB" id="10255449at2759"/>
<feature type="binding site" evidence="10">
    <location>
        <position position="174"/>
    </location>
    <ligand>
        <name>Zn(2+)</name>
        <dbReference type="ChEBI" id="CHEBI:29105"/>
    </ligand>
</feature>